<dbReference type="SUPFAM" id="SSF46689">
    <property type="entry name" value="Homeodomain-like"/>
    <property type="match status" value="1"/>
</dbReference>
<keyword evidence="1" id="KW-0805">Transcription regulation</keyword>
<dbReference type="PROSITE" id="PS00041">
    <property type="entry name" value="HTH_ARAC_FAMILY_1"/>
    <property type="match status" value="1"/>
</dbReference>
<dbReference type="PROSITE" id="PS01124">
    <property type="entry name" value="HTH_ARAC_FAMILY_2"/>
    <property type="match status" value="1"/>
</dbReference>
<dbReference type="InterPro" id="IPR018060">
    <property type="entry name" value="HTH_AraC"/>
</dbReference>
<dbReference type="InterPro" id="IPR018062">
    <property type="entry name" value="HTH_AraC-typ_CS"/>
</dbReference>
<sequence>MINFIYNCVIIGEGERMQQAGFQKQVLLVMGKRYIDRVHRGVAEYAREKGWHLTNLFGYDAGLIRSRQCDGVIASLEPNDPLTEDVLSMRRPTVDLSIAREDSDLVHLTGDNRAMGRAAARHFMDRGFRNYVWFSEGNHTAAQLRREGYENELGKHGFACQSLVVTDRFSAEKPTWASLNQWLVENLREMPEPCAVYAYNDVQAADLLSVCAAGGIRVPDEVAVLGTDNHPLICPTAAIPLSSINHDLEALGRRAAEELDRMMTGVLVEARVIEVPHRGITIRQSSDVYAINDPHLVRALRFIQTHYSLNIGVRDVVAAVEISRRPLERRFQQHLQRSIHGQLNHLRLGSVCRLLRETSSSIAVIAAASGFSTPEYLHRVFLKHMQTTPRRYRLEHAEYHD</sequence>
<dbReference type="RefSeq" id="WP_178933219.1">
    <property type="nucleotide sequence ID" value="NZ_JACBAZ010000004.1"/>
</dbReference>
<evidence type="ECO:0000256" key="3">
    <source>
        <dbReference type="ARBA" id="ARBA00023163"/>
    </source>
</evidence>
<dbReference type="PANTHER" id="PTHR30146:SF24">
    <property type="entry name" value="XYLOSE OPERON REGULATORY PROTEIN"/>
    <property type="match status" value="1"/>
</dbReference>
<dbReference type="InterPro" id="IPR009057">
    <property type="entry name" value="Homeodomain-like_sf"/>
</dbReference>
<dbReference type="Gene3D" id="1.10.10.60">
    <property type="entry name" value="Homeodomain-like"/>
    <property type="match status" value="1"/>
</dbReference>
<keyword evidence="6" id="KW-1185">Reference proteome</keyword>
<feature type="domain" description="HTH araC/xylS-type" evidence="4">
    <location>
        <begin position="297"/>
        <end position="395"/>
    </location>
</feature>
<evidence type="ECO:0000313" key="6">
    <source>
        <dbReference type="Proteomes" id="UP000557872"/>
    </source>
</evidence>
<proteinExistence type="predicted"/>
<keyword evidence="2 5" id="KW-0238">DNA-binding</keyword>
<name>A0A851GG01_9BACT</name>
<dbReference type="InterPro" id="IPR046335">
    <property type="entry name" value="LacI/GalR-like_sensor"/>
</dbReference>
<evidence type="ECO:0000256" key="2">
    <source>
        <dbReference type="ARBA" id="ARBA00023125"/>
    </source>
</evidence>
<dbReference type="Gene3D" id="3.40.50.2300">
    <property type="match status" value="2"/>
</dbReference>
<dbReference type="SUPFAM" id="SSF53822">
    <property type="entry name" value="Periplasmic binding protein-like I"/>
    <property type="match status" value="1"/>
</dbReference>
<dbReference type="GO" id="GO:0003700">
    <property type="term" value="F:DNA-binding transcription factor activity"/>
    <property type="evidence" value="ECO:0007669"/>
    <property type="project" value="InterPro"/>
</dbReference>
<dbReference type="Pfam" id="PF12833">
    <property type="entry name" value="HTH_18"/>
    <property type="match status" value="1"/>
</dbReference>
<dbReference type="InterPro" id="IPR028082">
    <property type="entry name" value="Peripla_BP_I"/>
</dbReference>
<reference evidence="5 6" key="1">
    <citation type="submission" date="2020-07" db="EMBL/GenBank/DDBJ databases">
        <title>Roseicoccus Jingziensis gen. nov., sp. nov., isolated from coastal seawater.</title>
        <authorList>
            <person name="Feng X."/>
        </authorList>
    </citation>
    <scope>NUCLEOTIDE SEQUENCE [LARGE SCALE GENOMIC DNA]</scope>
    <source>
        <strain evidence="5 6">N1E253</strain>
    </source>
</reference>
<dbReference type="CDD" id="cd01543">
    <property type="entry name" value="PBP1_XylR"/>
    <property type="match status" value="1"/>
</dbReference>
<accession>A0A851GG01</accession>
<dbReference type="SMART" id="SM00342">
    <property type="entry name" value="HTH_ARAC"/>
    <property type="match status" value="1"/>
</dbReference>
<dbReference type="EMBL" id="JACBAZ010000004">
    <property type="protein sequence ID" value="NWK56443.1"/>
    <property type="molecule type" value="Genomic_DNA"/>
</dbReference>
<protein>
    <submittedName>
        <fullName evidence="5">DNA-binding transcriptional regulator</fullName>
    </submittedName>
</protein>
<comment type="caution">
    <text evidence="5">The sequence shown here is derived from an EMBL/GenBank/DDBJ whole genome shotgun (WGS) entry which is preliminary data.</text>
</comment>
<dbReference type="PANTHER" id="PTHR30146">
    <property type="entry name" value="LACI-RELATED TRANSCRIPTIONAL REPRESSOR"/>
    <property type="match status" value="1"/>
</dbReference>
<evidence type="ECO:0000313" key="5">
    <source>
        <dbReference type="EMBL" id="NWK56443.1"/>
    </source>
</evidence>
<evidence type="ECO:0000259" key="4">
    <source>
        <dbReference type="PROSITE" id="PS01124"/>
    </source>
</evidence>
<dbReference type="AlphaFoldDB" id="A0A851GG01"/>
<dbReference type="GO" id="GO:0000976">
    <property type="term" value="F:transcription cis-regulatory region binding"/>
    <property type="evidence" value="ECO:0007669"/>
    <property type="project" value="TreeGrafter"/>
</dbReference>
<keyword evidence="3" id="KW-0804">Transcription</keyword>
<dbReference type="Pfam" id="PF13377">
    <property type="entry name" value="Peripla_BP_3"/>
    <property type="match status" value="1"/>
</dbReference>
<gene>
    <name evidence="5" type="ORF">HW115_12545</name>
</gene>
<evidence type="ECO:0000256" key="1">
    <source>
        <dbReference type="ARBA" id="ARBA00023015"/>
    </source>
</evidence>
<organism evidence="5 6">
    <name type="scientific">Oceaniferula marina</name>
    <dbReference type="NCBI Taxonomy" id="2748318"/>
    <lineage>
        <taxon>Bacteria</taxon>
        <taxon>Pseudomonadati</taxon>
        <taxon>Verrucomicrobiota</taxon>
        <taxon>Verrucomicrobiia</taxon>
        <taxon>Verrucomicrobiales</taxon>
        <taxon>Verrucomicrobiaceae</taxon>
        <taxon>Oceaniferula</taxon>
    </lineage>
</organism>
<dbReference type="Proteomes" id="UP000557872">
    <property type="component" value="Unassembled WGS sequence"/>
</dbReference>